<dbReference type="EMBL" id="GBXM01023760">
    <property type="protein sequence ID" value="JAH84817.1"/>
    <property type="molecule type" value="Transcribed_RNA"/>
</dbReference>
<reference evidence="1" key="2">
    <citation type="journal article" date="2015" name="Fish Shellfish Immunol.">
        <title>Early steps in the European eel (Anguilla anguilla)-Vibrio vulnificus interaction in the gills: Role of the RtxA13 toxin.</title>
        <authorList>
            <person name="Callol A."/>
            <person name="Pajuelo D."/>
            <person name="Ebbesson L."/>
            <person name="Teles M."/>
            <person name="MacKenzie S."/>
            <person name="Amaro C."/>
        </authorList>
    </citation>
    <scope>NUCLEOTIDE SEQUENCE</scope>
</reference>
<accession>A0A0E9W396</accession>
<proteinExistence type="predicted"/>
<dbReference type="AlphaFoldDB" id="A0A0E9W396"/>
<evidence type="ECO:0000313" key="1">
    <source>
        <dbReference type="EMBL" id="JAH84817.1"/>
    </source>
</evidence>
<name>A0A0E9W396_ANGAN</name>
<reference evidence="1" key="1">
    <citation type="submission" date="2014-11" db="EMBL/GenBank/DDBJ databases">
        <authorList>
            <person name="Amaro Gonzalez C."/>
        </authorList>
    </citation>
    <scope>NUCLEOTIDE SEQUENCE</scope>
</reference>
<organism evidence="1">
    <name type="scientific">Anguilla anguilla</name>
    <name type="common">European freshwater eel</name>
    <name type="synonym">Muraena anguilla</name>
    <dbReference type="NCBI Taxonomy" id="7936"/>
    <lineage>
        <taxon>Eukaryota</taxon>
        <taxon>Metazoa</taxon>
        <taxon>Chordata</taxon>
        <taxon>Craniata</taxon>
        <taxon>Vertebrata</taxon>
        <taxon>Euteleostomi</taxon>
        <taxon>Actinopterygii</taxon>
        <taxon>Neopterygii</taxon>
        <taxon>Teleostei</taxon>
        <taxon>Anguilliformes</taxon>
        <taxon>Anguillidae</taxon>
        <taxon>Anguilla</taxon>
    </lineage>
</organism>
<protein>
    <submittedName>
        <fullName evidence="1">Uncharacterized protein</fullName>
    </submittedName>
</protein>
<sequence>MTFPTGWELFAFIKLSDQLQFPRSQWQCSALGMAF</sequence>